<feature type="transmembrane region" description="Helical" evidence="8">
    <location>
        <begin position="146"/>
        <end position="165"/>
    </location>
</feature>
<dbReference type="GO" id="GO:0016020">
    <property type="term" value="C:membrane"/>
    <property type="evidence" value="ECO:0007669"/>
    <property type="project" value="UniProtKB-SubCell"/>
</dbReference>
<dbReference type="EMBL" id="JALNTZ010000009">
    <property type="protein sequence ID" value="KAJ3640635.1"/>
    <property type="molecule type" value="Genomic_DNA"/>
</dbReference>
<keyword evidence="6" id="KW-0862">Zinc</keyword>
<feature type="region of interest" description="Disordered" evidence="7">
    <location>
        <begin position="1"/>
        <end position="26"/>
    </location>
</feature>
<evidence type="ECO:0000256" key="3">
    <source>
        <dbReference type="ARBA" id="ARBA00022692"/>
    </source>
</evidence>
<evidence type="ECO:0000256" key="1">
    <source>
        <dbReference type="ARBA" id="ARBA00004141"/>
    </source>
</evidence>
<feature type="binding site" evidence="6">
    <location>
        <position position="269"/>
    </location>
    <ligand>
        <name>Zn(2+)</name>
        <dbReference type="ChEBI" id="CHEBI:29105"/>
    </ligand>
</feature>
<dbReference type="Proteomes" id="UP001168821">
    <property type="component" value="Unassembled WGS sequence"/>
</dbReference>
<evidence type="ECO:0000256" key="7">
    <source>
        <dbReference type="SAM" id="MobiDB-lite"/>
    </source>
</evidence>
<evidence type="ECO:0008006" key="11">
    <source>
        <dbReference type="Google" id="ProtNLM"/>
    </source>
</evidence>
<dbReference type="GO" id="GO:0038023">
    <property type="term" value="F:signaling receptor activity"/>
    <property type="evidence" value="ECO:0007669"/>
    <property type="project" value="TreeGrafter"/>
</dbReference>
<comment type="subcellular location">
    <subcellularLocation>
        <location evidence="1">Membrane</location>
        <topology evidence="1">Multi-pass membrane protein</topology>
    </subcellularLocation>
</comment>
<gene>
    <name evidence="9" type="ORF">Zmor_027187</name>
</gene>
<comment type="similarity">
    <text evidence="2">Belongs to the ADIPOR family.</text>
</comment>
<feature type="binding site" evidence="6">
    <location>
        <position position="265"/>
    </location>
    <ligand>
        <name>Zn(2+)</name>
        <dbReference type="ChEBI" id="CHEBI:29105"/>
    </ligand>
</feature>
<keyword evidence="6" id="KW-0479">Metal-binding</keyword>
<dbReference type="PANTHER" id="PTHR20855:SF138">
    <property type="entry name" value="PROGESTIN AND ADIPOQ RECEPTOR FAMILY MEMBER 4"/>
    <property type="match status" value="1"/>
</dbReference>
<dbReference type="PANTHER" id="PTHR20855">
    <property type="entry name" value="ADIPOR/PROGESTIN RECEPTOR-RELATED"/>
    <property type="match status" value="1"/>
</dbReference>
<name>A0AA38HMZ1_9CUCU</name>
<evidence type="ECO:0000313" key="9">
    <source>
        <dbReference type="EMBL" id="KAJ3640635.1"/>
    </source>
</evidence>
<keyword evidence="4 8" id="KW-1133">Transmembrane helix</keyword>
<comment type="caution">
    <text evidence="9">The sequence shown here is derived from an EMBL/GenBank/DDBJ whole genome shotgun (WGS) entry which is preliminary data.</text>
</comment>
<dbReference type="InterPro" id="IPR004254">
    <property type="entry name" value="AdipoR/HlyIII-related"/>
</dbReference>
<evidence type="ECO:0000256" key="6">
    <source>
        <dbReference type="PIRSR" id="PIRSR604254-1"/>
    </source>
</evidence>
<evidence type="ECO:0000313" key="10">
    <source>
        <dbReference type="Proteomes" id="UP001168821"/>
    </source>
</evidence>
<sequence>MSETDAEIQVRRRRGDADVSADDSKPCDRKKSALLLWRDMPKHLQFNPYIHTGYRPLLTAWGCINSLFYLHNETVNIVTHAVPILYILLTVPALLPWSQVELRFLSWCHFLGILCPWVGSFVYHLFMNLDRSSVVYYRLLQLDMLGIWISQSFGAMPMVIATSYCLPRLLRWFCISSYCLLSLWGLYKAMTAWSPWERRLCFLLPFIMRLLLWCLRVTSYGGGDPAAFQHVVLQDVVSIFGAAIGAMHVPEKWFPGAVDFYLNSHNIMHVLVVAAVYSMHVATMRDLAWMSRVTCNAVL</sequence>
<organism evidence="9 10">
    <name type="scientific">Zophobas morio</name>
    <dbReference type="NCBI Taxonomy" id="2755281"/>
    <lineage>
        <taxon>Eukaryota</taxon>
        <taxon>Metazoa</taxon>
        <taxon>Ecdysozoa</taxon>
        <taxon>Arthropoda</taxon>
        <taxon>Hexapoda</taxon>
        <taxon>Insecta</taxon>
        <taxon>Pterygota</taxon>
        <taxon>Neoptera</taxon>
        <taxon>Endopterygota</taxon>
        <taxon>Coleoptera</taxon>
        <taxon>Polyphaga</taxon>
        <taxon>Cucujiformia</taxon>
        <taxon>Tenebrionidae</taxon>
        <taxon>Zophobas</taxon>
    </lineage>
</organism>
<evidence type="ECO:0000256" key="8">
    <source>
        <dbReference type="SAM" id="Phobius"/>
    </source>
</evidence>
<keyword evidence="3 8" id="KW-0812">Transmembrane</keyword>
<evidence type="ECO:0000256" key="2">
    <source>
        <dbReference type="ARBA" id="ARBA00007018"/>
    </source>
</evidence>
<protein>
    <recommendedName>
        <fullName evidence="11">Progestin and adipoQ receptor family member 4</fullName>
    </recommendedName>
</protein>
<dbReference type="GO" id="GO:0046872">
    <property type="term" value="F:metal ion binding"/>
    <property type="evidence" value="ECO:0007669"/>
    <property type="project" value="UniProtKB-KW"/>
</dbReference>
<dbReference type="AlphaFoldDB" id="A0AA38HMZ1"/>
<evidence type="ECO:0000256" key="4">
    <source>
        <dbReference type="ARBA" id="ARBA00022989"/>
    </source>
</evidence>
<feature type="transmembrane region" description="Helical" evidence="8">
    <location>
        <begin position="104"/>
        <end position="126"/>
    </location>
</feature>
<dbReference type="Pfam" id="PF03006">
    <property type="entry name" value="HlyIII"/>
    <property type="match status" value="1"/>
</dbReference>
<accession>A0AA38HMZ1</accession>
<feature type="transmembrane region" description="Helical" evidence="8">
    <location>
        <begin position="77"/>
        <end position="97"/>
    </location>
</feature>
<reference evidence="9" key="1">
    <citation type="journal article" date="2023" name="G3 (Bethesda)">
        <title>Whole genome assemblies of Zophobas morio and Tenebrio molitor.</title>
        <authorList>
            <person name="Kaur S."/>
            <person name="Stinson S.A."/>
            <person name="diCenzo G.C."/>
        </authorList>
    </citation>
    <scope>NUCLEOTIDE SEQUENCE</scope>
    <source>
        <strain evidence="9">QUZm001</strain>
    </source>
</reference>
<feature type="binding site" evidence="6">
    <location>
        <position position="124"/>
    </location>
    <ligand>
        <name>Zn(2+)</name>
        <dbReference type="ChEBI" id="CHEBI:29105"/>
    </ligand>
</feature>
<keyword evidence="10" id="KW-1185">Reference proteome</keyword>
<feature type="transmembrane region" description="Helical" evidence="8">
    <location>
        <begin position="172"/>
        <end position="190"/>
    </location>
</feature>
<keyword evidence="5 8" id="KW-0472">Membrane</keyword>
<proteinExistence type="inferred from homology"/>
<evidence type="ECO:0000256" key="5">
    <source>
        <dbReference type="ARBA" id="ARBA00023136"/>
    </source>
</evidence>